<keyword evidence="1" id="KW-0862">Zinc</keyword>
<feature type="compositionally biased region" description="Polar residues" evidence="2">
    <location>
        <begin position="303"/>
        <end position="321"/>
    </location>
</feature>
<dbReference type="Gene3D" id="2.30.30.140">
    <property type="match status" value="1"/>
</dbReference>
<feature type="compositionally biased region" description="Basic and acidic residues" evidence="2">
    <location>
        <begin position="598"/>
        <end position="611"/>
    </location>
</feature>
<keyword evidence="1" id="KW-0863">Zinc-finger</keyword>
<dbReference type="GO" id="GO:0008270">
    <property type="term" value="F:zinc ion binding"/>
    <property type="evidence" value="ECO:0007669"/>
    <property type="project" value="UniProtKB-KW"/>
</dbReference>
<feature type="region of interest" description="Disordered" evidence="2">
    <location>
        <begin position="464"/>
        <end position="618"/>
    </location>
</feature>
<feature type="region of interest" description="Disordered" evidence="2">
    <location>
        <begin position="254"/>
        <end position="413"/>
    </location>
</feature>
<feature type="compositionally biased region" description="Basic and acidic residues" evidence="2">
    <location>
        <begin position="534"/>
        <end position="547"/>
    </location>
</feature>
<evidence type="ECO:0000256" key="2">
    <source>
        <dbReference type="SAM" id="MobiDB-lite"/>
    </source>
</evidence>
<feature type="compositionally biased region" description="Acidic residues" evidence="2">
    <location>
        <begin position="356"/>
        <end position="366"/>
    </location>
</feature>
<name>A0A9P0AFB4_BEMTA</name>
<dbReference type="Proteomes" id="UP001152759">
    <property type="component" value="Chromosome 5"/>
</dbReference>
<accession>A0A9P0AFB4</accession>
<feature type="domain" description="C2H2-type" evidence="3">
    <location>
        <begin position="214"/>
        <end position="241"/>
    </location>
</feature>
<proteinExistence type="predicted"/>
<feature type="region of interest" description="Disordered" evidence="2">
    <location>
        <begin position="427"/>
        <end position="452"/>
    </location>
</feature>
<feature type="compositionally biased region" description="Basic and acidic residues" evidence="2">
    <location>
        <begin position="401"/>
        <end position="411"/>
    </location>
</feature>
<feature type="compositionally biased region" description="Polar residues" evidence="2">
    <location>
        <begin position="163"/>
        <end position="178"/>
    </location>
</feature>
<dbReference type="EMBL" id="OU963866">
    <property type="protein sequence ID" value="CAH0389993.1"/>
    <property type="molecule type" value="Genomic_DNA"/>
</dbReference>
<sequence length="1643" mass="176198">MCDQSEITYAPSEIVWVKLGPVWWPGEVQDYNSLPEEITSNLRKQPIAVVKFFQEDSYEYIKNLNHIYRYNCLKKNEFIQKGLDLCRTKSRDAPSNMKMFPEDIVTAEKRTGGNPNILQSEEFAPSAKKSYQELFATPKKPKDGKEGSGSGRRGRPSEGKANSKASPMTPVQSPSVRSITHPRFIGRSTTPNHESRVRQQPPPDSDDAPPRNVYKCHSCDFTTIRLNVIVLHNKSHTGSNADFSPKDKDILTKKFTPKLRVNSTPKMKAVGEAMKRKSVNESPSTPKRAHLSPVTTKKENEKQSPSSTSEPKATPEVTSEAKSVPKKRGAKPTKMEKVTKVMKENETIRNDLLKDWDEEDETAEEEEKSKQHEDKSCVETEESTSVDSEIQNKDQEVDEKLEEKAPEKSCFDFDESEDIVSHKKPIAFSRKTSAVGSDGVGSVSEKKPDEEVDKFSMEVDNLLKETALPELPELKLPSKLSLKMDQNPEPSREDPEVTSAIVFDSSCKIDKAASEESEKSTTEAGQQNGVSSSLHDEPKQMKNEKKAKSPLRRKSLVIDYDPNPCEEQLNESKSESSVQDADSRDKAEVSPNAPEPTVESHSEPMKQEISESKAVPVLSVQSMDATTSFETVENVAKEQSVSTPVKPESQSLKADQADAVSSSSDHVTAELVPKIKKEVSSPEISSHDVKVSSEVVRGSGRRGRPPSSRSVVAKRVAPPTATLSHRRRSASKKVDDPAPVVVTDQEIFINSVGNIGKEFVIEDPSPVESSSISAAGISASDTSQNSVIVVSEPSVGETIVIGDDKLLNPIQQENTYSDQNVCNLDFDISSMPIVIDNNEYAPSSSGYEKVETVETVHTLMSPAAIEIAASIGPGTVGSGAPVVVGSGAPVVVGSGAPIKVEPKESTVKSSPSFLEKALISKEPNLLTLKPGVSSGSKKTTVTKEKGSASKLVMPVQTSSGVAKMRTVKLATGSKLFTPNSKSPNQFLLLKTSSGQQLLKSSQLVQQPDGKMIILTQNPSSRSGLVVKSISKGEQLAGGKFTTSRIITTKSVGGIRDESSSSGKQTPNILSKVSGEGSKSKLMTKMSTEALVGVKQKISGQVPGVTVSSSSASPAHASVAGKVILPGKQGISKVFLSKAGAGPGTKFVMQSSPTKINLPPALRQKLIVSSGGTGNILVSPGVANPSSTSSAPVSVSKVVVSQLGSSGLPTVAKVLKVQKQGPNILQKPIRKSTKTLVPAVGAAPSKVVASVMPSLLPKPLAATSEPISMPSSSVEAVADTSSTVTPNVVYVAMDNNTYQAVDSSSLLTYDASQQQGQTLYINPGTTPLENILLTIDEKGNVNLAPQTPQFTTEVTPTQDILAKALADTQVLQTEASIADAAGRVAYIEPLPYPAPPLASNVQETSLTLNQPIMTPLEQPSSATPIATNFMLTDQSDPTKSSSQDMFITQLPGVSSNMAFQLVDDTLIAASVANQVTSSNSVETNIDEDLLKINKPLKTKYTKIENTCTESNSFLGDKTELDSAKFIISETPVSTTTSLSGFEGHTHLSKELPDTLNVSDVQSELIITSDSSVFNSDQCDSLKEEVQESNCTVEAEISNGLSSDCGVHDSVPIVTKDVTFSCQESVKTTNELLESQATTHHVTEP</sequence>
<evidence type="ECO:0000313" key="4">
    <source>
        <dbReference type="EMBL" id="CAH0389993.1"/>
    </source>
</evidence>
<dbReference type="SUPFAM" id="SSF63748">
    <property type="entry name" value="Tudor/PWWP/MBT"/>
    <property type="match status" value="1"/>
</dbReference>
<feature type="compositionally biased region" description="Basic and acidic residues" evidence="2">
    <location>
        <begin position="507"/>
        <end position="521"/>
    </location>
</feature>
<keyword evidence="1" id="KW-0479">Metal-binding</keyword>
<dbReference type="KEGG" id="btab:109042115"/>
<feature type="region of interest" description="Disordered" evidence="2">
    <location>
        <begin position="631"/>
        <end position="736"/>
    </location>
</feature>
<evidence type="ECO:0000313" key="5">
    <source>
        <dbReference type="Proteomes" id="UP001152759"/>
    </source>
</evidence>
<protein>
    <recommendedName>
        <fullName evidence="3">C2H2-type domain-containing protein</fullName>
    </recommendedName>
</protein>
<feature type="region of interest" description="Disordered" evidence="2">
    <location>
        <begin position="1051"/>
        <end position="1077"/>
    </location>
</feature>
<feature type="compositionally biased region" description="Polar residues" evidence="2">
    <location>
        <begin position="1059"/>
        <end position="1070"/>
    </location>
</feature>
<feature type="compositionally biased region" description="Polar residues" evidence="2">
    <location>
        <begin position="631"/>
        <end position="653"/>
    </location>
</feature>
<keyword evidence="5" id="KW-1185">Reference proteome</keyword>
<dbReference type="PROSITE" id="PS50157">
    <property type="entry name" value="ZINC_FINGER_C2H2_2"/>
    <property type="match status" value="1"/>
</dbReference>
<feature type="compositionally biased region" description="Basic and acidic residues" evidence="2">
    <location>
        <begin position="333"/>
        <end position="355"/>
    </location>
</feature>
<dbReference type="InterPro" id="IPR000313">
    <property type="entry name" value="PWWP_dom"/>
</dbReference>
<feature type="compositionally biased region" description="Low complexity" evidence="2">
    <location>
        <begin position="464"/>
        <end position="483"/>
    </location>
</feature>
<reference evidence="4" key="1">
    <citation type="submission" date="2021-12" db="EMBL/GenBank/DDBJ databases">
        <authorList>
            <person name="King R."/>
        </authorList>
    </citation>
    <scope>NUCLEOTIDE SEQUENCE</scope>
</reference>
<organism evidence="4 5">
    <name type="scientific">Bemisia tabaci</name>
    <name type="common">Sweetpotato whitefly</name>
    <name type="synonym">Aleurodes tabaci</name>
    <dbReference type="NCBI Taxonomy" id="7038"/>
    <lineage>
        <taxon>Eukaryota</taxon>
        <taxon>Metazoa</taxon>
        <taxon>Ecdysozoa</taxon>
        <taxon>Arthropoda</taxon>
        <taxon>Hexapoda</taxon>
        <taxon>Insecta</taxon>
        <taxon>Pterygota</taxon>
        <taxon>Neoptera</taxon>
        <taxon>Paraneoptera</taxon>
        <taxon>Hemiptera</taxon>
        <taxon>Sternorrhyncha</taxon>
        <taxon>Aleyrodoidea</taxon>
        <taxon>Aleyrodidae</taxon>
        <taxon>Aleyrodinae</taxon>
        <taxon>Bemisia</taxon>
    </lineage>
</organism>
<evidence type="ECO:0000256" key="1">
    <source>
        <dbReference type="PROSITE-ProRule" id="PRU00042"/>
    </source>
</evidence>
<gene>
    <name evidence="4" type="ORF">BEMITA_LOCUS8762</name>
</gene>
<feature type="region of interest" description="Disordered" evidence="2">
    <location>
        <begin position="135"/>
        <end position="212"/>
    </location>
</feature>
<dbReference type="Pfam" id="PF00855">
    <property type="entry name" value="PWWP"/>
    <property type="match status" value="1"/>
</dbReference>
<feature type="compositionally biased region" description="Basic and acidic residues" evidence="2">
    <location>
        <begin position="673"/>
        <end position="691"/>
    </location>
</feature>
<feature type="compositionally biased region" description="Basic and acidic residues" evidence="2">
    <location>
        <begin position="367"/>
        <end position="378"/>
    </location>
</feature>
<dbReference type="InterPro" id="IPR013087">
    <property type="entry name" value="Znf_C2H2_type"/>
</dbReference>
<evidence type="ECO:0000259" key="3">
    <source>
        <dbReference type="PROSITE" id="PS50157"/>
    </source>
</evidence>